<dbReference type="AlphaFoldDB" id="A0A518N2L8"/>
<keyword evidence="5" id="KW-0106">Calcium</keyword>
<feature type="domain" description="PilY1 beta-propeller" evidence="7">
    <location>
        <begin position="39"/>
        <end position="271"/>
    </location>
</feature>
<organism evidence="8 9">
    <name type="scientific">Luteimonas granuli</name>
    <dbReference type="NCBI Taxonomy" id="1176533"/>
    <lineage>
        <taxon>Bacteria</taxon>
        <taxon>Pseudomonadati</taxon>
        <taxon>Pseudomonadota</taxon>
        <taxon>Gammaproteobacteria</taxon>
        <taxon>Lysobacterales</taxon>
        <taxon>Lysobacteraceae</taxon>
        <taxon>Luteimonas</taxon>
    </lineage>
</organism>
<dbReference type="GO" id="GO:0046872">
    <property type="term" value="F:metal ion binding"/>
    <property type="evidence" value="ECO:0007669"/>
    <property type="project" value="UniProtKB-KW"/>
</dbReference>
<dbReference type="Pfam" id="PF05567">
    <property type="entry name" value="T4P_PilY1"/>
    <property type="match status" value="1"/>
</dbReference>
<evidence type="ECO:0000256" key="5">
    <source>
        <dbReference type="ARBA" id="ARBA00022837"/>
    </source>
</evidence>
<evidence type="ECO:0000313" key="8">
    <source>
        <dbReference type="EMBL" id="QDW66137.1"/>
    </source>
</evidence>
<evidence type="ECO:0000256" key="2">
    <source>
        <dbReference type="ARBA" id="ARBA00008387"/>
    </source>
</evidence>
<protein>
    <recommendedName>
        <fullName evidence="7">PilY1 beta-propeller domain-containing protein</fullName>
    </recommendedName>
</protein>
<evidence type="ECO:0000313" key="9">
    <source>
        <dbReference type="Proteomes" id="UP000316584"/>
    </source>
</evidence>
<dbReference type="Gene3D" id="2.130.10.10">
    <property type="entry name" value="YVTN repeat-like/Quinoprotein amine dehydrogenase"/>
    <property type="match status" value="1"/>
</dbReference>
<keyword evidence="3" id="KW-1029">Fimbrium biogenesis</keyword>
<dbReference type="InterPro" id="IPR015943">
    <property type="entry name" value="WD40/YVTN_repeat-like_dom_sf"/>
</dbReference>
<evidence type="ECO:0000256" key="4">
    <source>
        <dbReference type="ARBA" id="ARBA00022723"/>
    </source>
</evidence>
<comment type="subcellular location">
    <subcellularLocation>
        <location evidence="1">Fimbrium</location>
    </subcellularLocation>
</comment>
<evidence type="ECO:0000256" key="1">
    <source>
        <dbReference type="ARBA" id="ARBA00004561"/>
    </source>
</evidence>
<evidence type="ECO:0000256" key="6">
    <source>
        <dbReference type="ARBA" id="ARBA00023263"/>
    </source>
</evidence>
<keyword evidence="9" id="KW-1185">Reference proteome</keyword>
<proteinExistence type="inferred from homology"/>
<evidence type="ECO:0000259" key="7">
    <source>
        <dbReference type="Pfam" id="PF05567"/>
    </source>
</evidence>
<reference evidence="8 9" key="1">
    <citation type="submission" date="2019-07" db="EMBL/GenBank/DDBJ databases">
        <title>Full genome sequence of Luteimonas sp. Gr-4.</title>
        <authorList>
            <person name="Im W.-T."/>
        </authorList>
    </citation>
    <scope>NUCLEOTIDE SEQUENCE [LARGE SCALE GENOMIC DNA]</scope>
    <source>
        <strain evidence="8 9">Gr-4</strain>
    </source>
</reference>
<dbReference type="Proteomes" id="UP000316584">
    <property type="component" value="Chromosome"/>
</dbReference>
<dbReference type="GO" id="GO:0009289">
    <property type="term" value="C:pilus"/>
    <property type="evidence" value="ECO:0007669"/>
    <property type="project" value="UniProtKB-SubCell"/>
</dbReference>
<accession>A0A518N2L8</accession>
<name>A0A518N2L8_9GAMM</name>
<dbReference type="InterPro" id="IPR011047">
    <property type="entry name" value="Quinoprotein_ADH-like_sf"/>
</dbReference>
<gene>
    <name evidence="8" type="ORF">FPZ22_03910</name>
</gene>
<dbReference type="KEGG" id="lug:FPZ22_03910"/>
<comment type="similarity">
    <text evidence="2">Belongs to the PilY1 family.</text>
</comment>
<keyword evidence="6" id="KW-0281">Fimbrium</keyword>
<keyword evidence="4" id="KW-0479">Metal-binding</keyword>
<dbReference type="OrthoDB" id="7156875at2"/>
<evidence type="ECO:0000256" key="3">
    <source>
        <dbReference type="ARBA" id="ARBA00022558"/>
    </source>
</evidence>
<dbReference type="SUPFAM" id="SSF50998">
    <property type="entry name" value="Quinoprotein alcohol dehydrogenase-like"/>
    <property type="match status" value="1"/>
</dbReference>
<dbReference type="EMBL" id="CP042218">
    <property type="protein sequence ID" value="QDW66137.1"/>
    <property type="molecule type" value="Genomic_DNA"/>
</dbReference>
<dbReference type="InterPro" id="IPR008707">
    <property type="entry name" value="B-propeller_PilY1"/>
</dbReference>
<sequence length="281" mass="29343">MVTAWRPTCLASGAEKSSTADRSATARPPLGDIVHSSPAFTAETGTATIFVGANDGMLHAFNAATGRELFAYVPSANLIPDDKLRLLADPTYNHRFYVDGPVTVSTRAKTPGKTLLVGTLGRGGRGLFGLDVTSPTTFGASNVKWEASPASAPSGWTADDRSDLGMILNKPLIVRTNARDGNGNNAALLPAVAIFGNGINSASGKGALFIVDAETGVKVRKLELPAATAGGNGITSIQAWDEDGDGLHDFVFAGDLKGNVWKFDLNYGDQSKWNLADGGYD</sequence>